<protein>
    <submittedName>
        <fullName evidence="1">Uncharacterized protein</fullName>
    </submittedName>
</protein>
<keyword evidence="2" id="KW-1185">Reference proteome</keyword>
<accession>A0ABW0EFU6</accession>
<proteinExistence type="predicted"/>
<gene>
    <name evidence="1" type="ORF">ACFPIB_15985</name>
</gene>
<dbReference type="EMBL" id="JBHSKT010000012">
    <property type="protein sequence ID" value="MFC5272118.1"/>
    <property type="molecule type" value="Genomic_DNA"/>
</dbReference>
<reference evidence="2" key="1">
    <citation type="journal article" date="2019" name="Int. J. Syst. Evol. Microbiol.">
        <title>The Global Catalogue of Microorganisms (GCM) 10K type strain sequencing project: providing services to taxonomists for standard genome sequencing and annotation.</title>
        <authorList>
            <consortium name="The Broad Institute Genomics Platform"/>
            <consortium name="The Broad Institute Genome Sequencing Center for Infectious Disease"/>
            <person name="Wu L."/>
            <person name="Ma J."/>
        </authorList>
    </citation>
    <scope>NUCLEOTIDE SEQUENCE [LARGE SCALE GENOMIC DNA]</scope>
    <source>
        <strain evidence="2">KACC 12602</strain>
    </source>
</reference>
<dbReference type="Proteomes" id="UP001596161">
    <property type="component" value="Unassembled WGS sequence"/>
</dbReference>
<name>A0ABW0EFU6_9BACT</name>
<comment type="caution">
    <text evidence="1">The sequence shown here is derived from an EMBL/GenBank/DDBJ whole genome shotgun (WGS) entry which is preliminary data.</text>
</comment>
<sequence>MKQTLIPDLQTVKAGQQIKPELQNAMLSGLKTTGSIFREMLCICS</sequence>
<evidence type="ECO:0000313" key="1">
    <source>
        <dbReference type="EMBL" id="MFC5272118.1"/>
    </source>
</evidence>
<evidence type="ECO:0000313" key="2">
    <source>
        <dbReference type="Proteomes" id="UP001596161"/>
    </source>
</evidence>
<organism evidence="1 2">
    <name type="scientific">Adhaeribacter terreus</name>
    <dbReference type="NCBI Taxonomy" id="529703"/>
    <lineage>
        <taxon>Bacteria</taxon>
        <taxon>Pseudomonadati</taxon>
        <taxon>Bacteroidota</taxon>
        <taxon>Cytophagia</taxon>
        <taxon>Cytophagales</taxon>
        <taxon>Hymenobacteraceae</taxon>
        <taxon>Adhaeribacter</taxon>
    </lineage>
</organism>